<gene>
    <name evidence="2" type="ORF">PR048_032184</name>
</gene>
<dbReference type="Proteomes" id="UP001159363">
    <property type="component" value="Chromosome 15"/>
</dbReference>
<comment type="caution">
    <text evidence="2">The sequence shown here is derived from an EMBL/GenBank/DDBJ whole genome shotgun (WGS) entry which is preliminary data.</text>
</comment>
<name>A0ABQ9G5M2_9NEOP</name>
<protein>
    <submittedName>
        <fullName evidence="2">Uncharacterized protein</fullName>
    </submittedName>
</protein>
<feature type="compositionally biased region" description="Polar residues" evidence="1">
    <location>
        <begin position="368"/>
        <end position="379"/>
    </location>
</feature>
<feature type="region of interest" description="Disordered" evidence="1">
    <location>
        <begin position="353"/>
        <end position="379"/>
    </location>
</feature>
<evidence type="ECO:0000256" key="1">
    <source>
        <dbReference type="SAM" id="MobiDB-lite"/>
    </source>
</evidence>
<evidence type="ECO:0000313" key="3">
    <source>
        <dbReference type="Proteomes" id="UP001159363"/>
    </source>
</evidence>
<sequence length="379" mass="42692">MHAILQPLAADQAKQAQGLPPLWPEQQQFSLHTTSVLKFATEYGKTSPTKPVDQYHRLARITRAKIRVRPRCESSPARLGGRRVWIKRDHTCHFWPTRRVRCGWSETTCVTSGTLGERGSDNRLIDYEQGHASHFWPTCRMTCGWKQVVEFSSRLLGRIMQRVVIDGSLRWDHFHGSAIRKTGFSFSLPPSTPLTHKYPPQQRSAQSSASSEAYIRLAHFEIRQSEKAVFSYVGRVGNSGFNMRSVMKETFRHRLRFARLQGAGATVAERLACTPPTTAIRVQSPAGSLLEFSHVGIVPDDAASRLQTNPFNNLTNGKRSPAVNSLRTDGARLVQCSHSCQLLLRETGSPRFTKRLMPESHNPDARDTTANSQEIQHRS</sequence>
<dbReference type="EMBL" id="JARBHB010000016">
    <property type="protein sequence ID" value="KAJ8866341.1"/>
    <property type="molecule type" value="Genomic_DNA"/>
</dbReference>
<reference evidence="2 3" key="1">
    <citation type="submission" date="2023-02" db="EMBL/GenBank/DDBJ databases">
        <title>LHISI_Scaffold_Assembly.</title>
        <authorList>
            <person name="Stuart O.P."/>
            <person name="Cleave R."/>
            <person name="Magrath M.J.L."/>
            <person name="Mikheyev A.S."/>
        </authorList>
    </citation>
    <scope>NUCLEOTIDE SEQUENCE [LARGE SCALE GENOMIC DNA]</scope>
    <source>
        <strain evidence="2">Daus_M_001</strain>
        <tissue evidence="2">Leg muscle</tissue>
    </source>
</reference>
<evidence type="ECO:0000313" key="2">
    <source>
        <dbReference type="EMBL" id="KAJ8866341.1"/>
    </source>
</evidence>
<feature type="compositionally biased region" description="Basic and acidic residues" evidence="1">
    <location>
        <begin position="356"/>
        <end position="367"/>
    </location>
</feature>
<keyword evidence="3" id="KW-1185">Reference proteome</keyword>
<organism evidence="2 3">
    <name type="scientific">Dryococelus australis</name>
    <dbReference type="NCBI Taxonomy" id="614101"/>
    <lineage>
        <taxon>Eukaryota</taxon>
        <taxon>Metazoa</taxon>
        <taxon>Ecdysozoa</taxon>
        <taxon>Arthropoda</taxon>
        <taxon>Hexapoda</taxon>
        <taxon>Insecta</taxon>
        <taxon>Pterygota</taxon>
        <taxon>Neoptera</taxon>
        <taxon>Polyneoptera</taxon>
        <taxon>Phasmatodea</taxon>
        <taxon>Verophasmatodea</taxon>
        <taxon>Anareolatae</taxon>
        <taxon>Phasmatidae</taxon>
        <taxon>Eurycanthinae</taxon>
        <taxon>Dryococelus</taxon>
    </lineage>
</organism>
<accession>A0ABQ9G5M2</accession>
<proteinExistence type="predicted"/>